<dbReference type="CDD" id="cd00866">
    <property type="entry name" value="PEBP_euk"/>
    <property type="match status" value="1"/>
</dbReference>
<keyword evidence="2" id="KW-0732">Signal</keyword>
<dbReference type="VEuPathDB" id="FungiDB:BDBG_05327"/>
<reference evidence="4" key="1">
    <citation type="journal article" date="2015" name="PLoS Genet.">
        <title>The dynamic genome and transcriptome of the human fungal pathogen Blastomyces and close relative Emmonsia.</title>
        <authorList>
            <person name="Munoz J.F."/>
            <person name="Gauthier G.M."/>
            <person name="Desjardins C.A."/>
            <person name="Gallo J.E."/>
            <person name="Holder J."/>
            <person name="Sullivan T.D."/>
            <person name="Marty A.J."/>
            <person name="Carmen J.C."/>
            <person name="Chen Z."/>
            <person name="Ding L."/>
            <person name="Gujja S."/>
            <person name="Magrini V."/>
            <person name="Misas E."/>
            <person name="Mitreva M."/>
            <person name="Priest M."/>
            <person name="Saif S."/>
            <person name="Whiston E.A."/>
            <person name="Young S."/>
            <person name="Zeng Q."/>
            <person name="Goldman W.E."/>
            <person name="Mardis E.R."/>
            <person name="Taylor J.W."/>
            <person name="McEwen J.G."/>
            <person name="Clay O.K."/>
            <person name="Klein B.S."/>
            <person name="Cuomo C.A."/>
        </authorList>
    </citation>
    <scope>NUCLEOTIDE SEQUENCE [LARGE SCALE GENOMIC DNA]</scope>
    <source>
        <strain evidence="4">SLH14081</strain>
    </source>
</reference>
<evidence type="ECO:0000256" key="2">
    <source>
        <dbReference type="SAM" id="SignalP"/>
    </source>
</evidence>
<dbReference type="GeneID" id="8509449"/>
<feature type="chain" id="PRO_5008107509" description="PEBP-like protein" evidence="2">
    <location>
        <begin position="18"/>
        <end position="376"/>
    </location>
</feature>
<evidence type="ECO:0008006" key="5">
    <source>
        <dbReference type="Google" id="ProtNLM"/>
    </source>
</evidence>
<feature type="region of interest" description="Disordered" evidence="1">
    <location>
        <begin position="271"/>
        <end position="336"/>
    </location>
</feature>
<dbReference type="Gene3D" id="3.90.280.10">
    <property type="entry name" value="PEBP-like"/>
    <property type="match status" value="1"/>
</dbReference>
<gene>
    <name evidence="3" type="ORF">BDBG_05327</name>
</gene>
<dbReference type="InterPro" id="IPR036610">
    <property type="entry name" value="PEBP-like_sf"/>
</dbReference>
<dbReference type="AlphaFoldDB" id="A0A179UR78"/>
<dbReference type="SUPFAM" id="SSF49777">
    <property type="entry name" value="PEBP-like"/>
    <property type="match status" value="1"/>
</dbReference>
<dbReference type="KEGG" id="bgh:BDBG_05327"/>
<dbReference type="RefSeq" id="XP_031578900.1">
    <property type="nucleotide sequence ID" value="XM_031722095.1"/>
</dbReference>
<accession>A0A179UR78</accession>
<evidence type="ECO:0000256" key="1">
    <source>
        <dbReference type="SAM" id="MobiDB-lite"/>
    </source>
</evidence>
<evidence type="ECO:0000313" key="4">
    <source>
        <dbReference type="Proteomes" id="UP000002038"/>
    </source>
</evidence>
<sequence length="376" mass="38427">MKSHLFFVTALFALAASQKVAVPADLAQSFSASATEGLQVSFGGDASEGITNGQTVSIGDIRSPPTFALGDSSGVNRAISYTIVMLDTTDDIARKVQYLQTGFKATGDKTRLEATGEPAVPYEPPSVASGAHQFSFLLYQQRGQELVQLSAVPSNGAGSTEPFDLKAFEAANNLQPPRVGMAIRVDGNAGELGQSPSSSTSARVFIPIGTQATSSSISTPVSITTSPPSTSPSSTASMTDDTAPGSFPFTFTFNSVTLPSLSLSLASLDSQSSSDQSLTRPAPTTPSSSLSDSPSTSPFASDAPSASSGKPRTSTVVVTESPTSTPFDSSGVLLGADAEGDSGNSAAGGLHESSYAAIFVAAVMLLAQISWHTVML</sequence>
<dbReference type="OrthoDB" id="5231984at2759"/>
<dbReference type="EMBL" id="GG657457">
    <property type="protein sequence ID" value="OAT09577.1"/>
    <property type="molecule type" value="Genomic_DNA"/>
</dbReference>
<keyword evidence="4" id="KW-1185">Reference proteome</keyword>
<organism evidence="3 4">
    <name type="scientific">Blastomyces gilchristii (strain SLH14081)</name>
    <name type="common">Blastomyces dermatitidis</name>
    <dbReference type="NCBI Taxonomy" id="559298"/>
    <lineage>
        <taxon>Eukaryota</taxon>
        <taxon>Fungi</taxon>
        <taxon>Dikarya</taxon>
        <taxon>Ascomycota</taxon>
        <taxon>Pezizomycotina</taxon>
        <taxon>Eurotiomycetes</taxon>
        <taxon>Eurotiomycetidae</taxon>
        <taxon>Onygenales</taxon>
        <taxon>Ajellomycetaceae</taxon>
        <taxon>Blastomyces</taxon>
    </lineage>
</organism>
<name>A0A179UR78_BLAGS</name>
<feature type="compositionally biased region" description="Low complexity" evidence="1">
    <location>
        <begin position="271"/>
        <end position="326"/>
    </location>
</feature>
<feature type="signal peptide" evidence="2">
    <location>
        <begin position="1"/>
        <end position="17"/>
    </location>
</feature>
<proteinExistence type="predicted"/>
<dbReference type="Proteomes" id="UP000002038">
    <property type="component" value="Unassembled WGS sequence"/>
</dbReference>
<evidence type="ECO:0000313" key="3">
    <source>
        <dbReference type="EMBL" id="OAT09577.1"/>
    </source>
</evidence>
<dbReference type="InterPro" id="IPR035810">
    <property type="entry name" value="PEBP_euk"/>
</dbReference>
<feature type="region of interest" description="Disordered" evidence="1">
    <location>
        <begin position="215"/>
        <end position="241"/>
    </location>
</feature>
<protein>
    <recommendedName>
        <fullName evidence="5">PEBP-like protein</fullName>
    </recommendedName>
</protein>